<name>A0AB34KDI7_9PEZI</name>
<keyword evidence="5" id="KW-0539">Nucleus</keyword>
<feature type="domain" description="Zn(2)-C6 fungal-type" evidence="7">
    <location>
        <begin position="8"/>
        <end position="41"/>
    </location>
</feature>
<organism evidence="8 9">
    <name type="scientific">Cladosporium halotolerans</name>
    <dbReference type="NCBI Taxonomy" id="1052096"/>
    <lineage>
        <taxon>Eukaryota</taxon>
        <taxon>Fungi</taxon>
        <taxon>Dikarya</taxon>
        <taxon>Ascomycota</taxon>
        <taxon>Pezizomycotina</taxon>
        <taxon>Dothideomycetes</taxon>
        <taxon>Dothideomycetidae</taxon>
        <taxon>Cladosporiales</taxon>
        <taxon>Cladosporiaceae</taxon>
        <taxon>Cladosporium</taxon>
    </lineage>
</organism>
<dbReference type="InterPro" id="IPR051089">
    <property type="entry name" value="prtT"/>
</dbReference>
<dbReference type="PROSITE" id="PS00463">
    <property type="entry name" value="ZN2_CY6_FUNGAL_1"/>
    <property type="match status" value="1"/>
</dbReference>
<protein>
    <recommendedName>
        <fullName evidence="7">Zn(2)-C6 fungal-type domain-containing protein</fullName>
    </recommendedName>
</protein>
<feature type="region of interest" description="Disordered" evidence="6">
    <location>
        <begin position="71"/>
        <end position="115"/>
    </location>
</feature>
<accession>A0AB34KDI7</accession>
<dbReference type="AlphaFoldDB" id="A0AB34KDI7"/>
<feature type="compositionally biased region" description="Basic and acidic residues" evidence="6">
    <location>
        <begin position="87"/>
        <end position="97"/>
    </location>
</feature>
<dbReference type="RefSeq" id="XP_069225258.1">
    <property type="nucleotide sequence ID" value="XM_069377636.1"/>
</dbReference>
<dbReference type="GO" id="GO:0005634">
    <property type="term" value="C:nucleus"/>
    <property type="evidence" value="ECO:0007669"/>
    <property type="project" value="UniProtKB-SubCell"/>
</dbReference>
<dbReference type="PANTHER" id="PTHR31845">
    <property type="entry name" value="FINGER DOMAIN PROTEIN, PUTATIVE-RELATED"/>
    <property type="match status" value="1"/>
</dbReference>
<dbReference type="EMBL" id="JAAQHG020000062">
    <property type="protein sequence ID" value="KAL1582151.1"/>
    <property type="molecule type" value="Genomic_DNA"/>
</dbReference>
<evidence type="ECO:0000259" key="7">
    <source>
        <dbReference type="PROSITE" id="PS50048"/>
    </source>
</evidence>
<dbReference type="GO" id="GO:0008270">
    <property type="term" value="F:zinc ion binding"/>
    <property type="evidence" value="ECO:0007669"/>
    <property type="project" value="InterPro"/>
</dbReference>
<evidence type="ECO:0000256" key="4">
    <source>
        <dbReference type="ARBA" id="ARBA00023163"/>
    </source>
</evidence>
<dbReference type="SUPFAM" id="SSF57701">
    <property type="entry name" value="Zn2/Cys6 DNA-binding domain"/>
    <property type="match status" value="1"/>
</dbReference>
<dbReference type="InterPro" id="IPR001138">
    <property type="entry name" value="Zn2Cys6_DnaBD"/>
</dbReference>
<keyword evidence="2" id="KW-0805">Transcription regulation</keyword>
<evidence type="ECO:0000256" key="1">
    <source>
        <dbReference type="ARBA" id="ARBA00004123"/>
    </source>
</evidence>
<dbReference type="PROSITE" id="PS50048">
    <property type="entry name" value="ZN2_CY6_FUNGAL_2"/>
    <property type="match status" value="1"/>
</dbReference>
<feature type="compositionally biased region" description="Polar residues" evidence="6">
    <location>
        <begin position="132"/>
        <end position="142"/>
    </location>
</feature>
<evidence type="ECO:0000256" key="6">
    <source>
        <dbReference type="SAM" id="MobiDB-lite"/>
    </source>
</evidence>
<gene>
    <name evidence="8" type="ORF">WHR41_09032</name>
</gene>
<dbReference type="InterPro" id="IPR036864">
    <property type="entry name" value="Zn2-C6_fun-type_DNA-bd_sf"/>
</dbReference>
<reference evidence="8 9" key="1">
    <citation type="journal article" date="2020" name="Microbiol. Resour. Announc.">
        <title>Draft Genome Sequence of a Cladosporium Species Isolated from the Mesophotic Ascidian Didemnum maculosum.</title>
        <authorList>
            <person name="Gioti A."/>
            <person name="Siaperas R."/>
            <person name="Nikolaivits E."/>
            <person name="Le Goff G."/>
            <person name="Ouazzani J."/>
            <person name="Kotoulas G."/>
            <person name="Topakas E."/>
        </authorList>
    </citation>
    <scope>NUCLEOTIDE SEQUENCE [LARGE SCALE GENOMIC DNA]</scope>
    <source>
        <strain evidence="8 9">TM138-S3</strain>
    </source>
</reference>
<keyword evidence="9" id="KW-1185">Reference proteome</keyword>
<dbReference type="GO" id="GO:0000976">
    <property type="term" value="F:transcription cis-regulatory region binding"/>
    <property type="evidence" value="ECO:0007669"/>
    <property type="project" value="TreeGrafter"/>
</dbReference>
<keyword evidence="3" id="KW-0238">DNA-binding</keyword>
<evidence type="ECO:0000256" key="3">
    <source>
        <dbReference type="ARBA" id="ARBA00023125"/>
    </source>
</evidence>
<dbReference type="SMART" id="SM00066">
    <property type="entry name" value="GAL4"/>
    <property type="match status" value="1"/>
</dbReference>
<dbReference type="Gene3D" id="4.10.240.10">
    <property type="entry name" value="Zn(2)-C6 fungal-type DNA-binding domain"/>
    <property type="match status" value="1"/>
</dbReference>
<sequence length="804" mass="88732">MEVPSHRACAVCRAQKVRCLPDESNPDACQRCARAGRACVFTPLQKRKQRKRTDTRVAELEREMRAMRALLKEKSEDDGSDGGIKPGAEKDTVREDAPGDTNNTSASQQSSSPDEVLQGYSQVFAAGKSALEQQNQGFSRQNPKAKVTASRERPREGEDVINRGVLSMQDARRLVEHYKTKLYPQCPQVYIPDTCSADDLRESRPTLFLAVIAAAAEIESPDLANILDQEVLQEYANRTVVRSEKSIELVQSLLVSAVWYVPPTKFGNLKYYEYISMAATMASDLGITTRPSTLNRSRFAARYGAPSPSLHPSEDISNPDLSMSIRVSHDVDGTGSVECRRTFLACYSICIGISLSLRRPAMMRVTKYTKECLEFLENSPQATHGDVYLVAWTRLWMIGEEISTALSYDDPGETASILDTSTQTMMTAFEKKLTEWRARVPDQHFAPSLKVMYYTIRMFLHELALHIDHSPEDFKAPYQMGAIHPCSEQDIPVKPVVHAVAELVQCSHALINTFVEMGTETVRCLPIFYFVRVSFAAFVLAKLCLSAASPHSRLADTIDRKTLQAEAHVDKLILFVQETIGSKGRPVPSIFLALLFKLRQWCSHPELIQQADAQGAPTDIWPEGIKKAQEQIAIDGPRIAEVLNSSTEPSPENVAGPDVTPAHWNTPSAWSGEPMTVGAGDATASLAVDQGSISTQQARSIQIPSTPTLNASQTLPQLENQASVSITGQQGSAFEACNLEPSIIDSSLSSNWTLQDPMELDGNMLAFLDNVDDFSQVGLTGLEDWETFQNHFGSVQGLDEWHGA</sequence>
<dbReference type="GeneID" id="96010474"/>
<feature type="compositionally biased region" description="Low complexity" evidence="6">
    <location>
        <begin position="101"/>
        <end position="112"/>
    </location>
</feature>
<feature type="region of interest" description="Disordered" evidence="6">
    <location>
        <begin position="132"/>
        <end position="156"/>
    </location>
</feature>
<proteinExistence type="predicted"/>
<keyword evidence="4" id="KW-0804">Transcription</keyword>
<dbReference type="PANTHER" id="PTHR31845:SF39">
    <property type="entry name" value="TRANSCRIPTION FACTOR PBCR-RELATED"/>
    <property type="match status" value="1"/>
</dbReference>
<evidence type="ECO:0000313" key="8">
    <source>
        <dbReference type="EMBL" id="KAL1582151.1"/>
    </source>
</evidence>
<evidence type="ECO:0000313" key="9">
    <source>
        <dbReference type="Proteomes" id="UP000803884"/>
    </source>
</evidence>
<dbReference type="CDD" id="cd00067">
    <property type="entry name" value="GAL4"/>
    <property type="match status" value="1"/>
</dbReference>
<comment type="subcellular location">
    <subcellularLocation>
        <location evidence="1">Nucleus</location>
    </subcellularLocation>
</comment>
<comment type="caution">
    <text evidence="8">The sequence shown here is derived from an EMBL/GenBank/DDBJ whole genome shotgun (WGS) entry which is preliminary data.</text>
</comment>
<dbReference type="Proteomes" id="UP000803884">
    <property type="component" value="Unassembled WGS sequence"/>
</dbReference>
<dbReference type="CDD" id="cd12148">
    <property type="entry name" value="fungal_TF_MHR"/>
    <property type="match status" value="1"/>
</dbReference>
<dbReference type="GO" id="GO:0000981">
    <property type="term" value="F:DNA-binding transcription factor activity, RNA polymerase II-specific"/>
    <property type="evidence" value="ECO:0007669"/>
    <property type="project" value="InterPro"/>
</dbReference>
<evidence type="ECO:0000256" key="2">
    <source>
        <dbReference type="ARBA" id="ARBA00023015"/>
    </source>
</evidence>
<evidence type="ECO:0000256" key="5">
    <source>
        <dbReference type="ARBA" id="ARBA00023242"/>
    </source>
</evidence>